<feature type="domain" description="SnoaL-like" evidence="1">
    <location>
        <begin position="13"/>
        <end position="106"/>
    </location>
</feature>
<dbReference type="RefSeq" id="WP_042728477.1">
    <property type="nucleotide sequence ID" value="NZ_JXNZ01000020.1"/>
</dbReference>
<organism evidence="2 3">
    <name type="scientific">Pseudomonas fluorescens</name>
    <dbReference type="NCBI Taxonomy" id="294"/>
    <lineage>
        <taxon>Bacteria</taxon>
        <taxon>Pseudomonadati</taxon>
        <taxon>Pseudomonadota</taxon>
        <taxon>Gammaproteobacteria</taxon>
        <taxon>Pseudomonadales</taxon>
        <taxon>Pseudomonadaceae</taxon>
        <taxon>Pseudomonas</taxon>
    </lineage>
</organism>
<name>A0A0D0PEL6_PSEFL</name>
<dbReference type="InterPro" id="IPR032710">
    <property type="entry name" value="NTF2-like_dom_sf"/>
</dbReference>
<reference evidence="2 3" key="1">
    <citation type="submission" date="2015-01" db="EMBL/GenBank/DDBJ databases">
        <title>Draft Genome Sequence of the Biocontrol and Plant Growth-Promoting Rhizobacteria (PGPR) Pseudomonas fluorescens UM270.</title>
        <authorList>
            <person name="Hernandez-Salmeron J.E."/>
            <person name="Santoyo G."/>
            <person name="Moreno-Hagelsieb G."/>
            <person name="Hernandez-Leon R."/>
        </authorList>
    </citation>
    <scope>NUCLEOTIDE SEQUENCE [LARGE SCALE GENOMIC DNA]</scope>
    <source>
        <strain evidence="2 3">UM270</strain>
    </source>
</reference>
<gene>
    <name evidence="2" type="ORF">RL74_03710</name>
</gene>
<sequence>MSAYLQQFAEDFASLTGDNLDALEKLYSEDIIFRDPLHQIQGLKDLRAYFTELYANAHDIRYAFTSADEVQPGQGYLRWTLQFRHPRLARGEQITLQGCSHLQWSDRVHFHQDYFDAGALLYEHIPVMGGAIRWLKGRLA</sequence>
<dbReference type="InterPro" id="IPR037401">
    <property type="entry name" value="SnoaL-like"/>
</dbReference>
<evidence type="ECO:0000259" key="1">
    <source>
        <dbReference type="Pfam" id="PF12680"/>
    </source>
</evidence>
<evidence type="ECO:0000313" key="2">
    <source>
        <dbReference type="EMBL" id="KIQ60769.1"/>
    </source>
</evidence>
<evidence type="ECO:0000313" key="3">
    <source>
        <dbReference type="Proteomes" id="UP000032101"/>
    </source>
</evidence>
<dbReference type="SUPFAM" id="SSF54427">
    <property type="entry name" value="NTF2-like"/>
    <property type="match status" value="1"/>
</dbReference>
<dbReference type="AlphaFoldDB" id="A0A0D0PEL6"/>
<dbReference type="Proteomes" id="UP000032101">
    <property type="component" value="Unassembled WGS sequence"/>
</dbReference>
<dbReference type="Pfam" id="PF12680">
    <property type="entry name" value="SnoaL_2"/>
    <property type="match status" value="1"/>
</dbReference>
<accession>A0A0D0PEL6</accession>
<dbReference type="OrthoDB" id="1115105at2"/>
<dbReference type="Gene3D" id="3.10.450.50">
    <property type="match status" value="1"/>
</dbReference>
<dbReference type="PATRIC" id="fig|294.124.peg.759"/>
<protein>
    <submittedName>
        <fullName evidence="2">Transcriptional regulator</fullName>
    </submittedName>
</protein>
<dbReference type="EMBL" id="JXNZ01000020">
    <property type="protein sequence ID" value="KIQ60769.1"/>
    <property type="molecule type" value="Genomic_DNA"/>
</dbReference>
<proteinExistence type="predicted"/>
<comment type="caution">
    <text evidence="2">The sequence shown here is derived from an EMBL/GenBank/DDBJ whole genome shotgun (WGS) entry which is preliminary data.</text>
</comment>